<dbReference type="EMBL" id="JASBWR010000052">
    <property type="protein sequence ID" value="KAJ9102259.1"/>
    <property type="molecule type" value="Genomic_DNA"/>
</dbReference>
<keyword evidence="2" id="KW-1185">Reference proteome</keyword>
<name>A0ACC2VT50_9TREE</name>
<dbReference type="Proteomes" id="UP001241377">
    <property type="component" value="Unassembled WGS sequence"/>
</dbReference>
<accession>A0ACC2VT50</accession>
<proteinExistence type="predicted"/>
<organism evidence="1 2">
    <name type="scientific">Naganishia cerealis</name>
    <dbReference type="NCBI Taxonomy" id="610337"/>
    <lineage>
        <taxon>Eukaryota</taxon>
        <taxon>Fungi</taxon>
        <taxon>Dikarya</taxon>
        <taxon>Basidiomycota</taxon>
        <taxon>Agaricomycotina</taxon>
        <taxon>Tremellomycetes</taxon>
        <taxon>Filobasidiales</taxon>
        <taxon>Filobasidiaceae</taxon>
        <taxon>Naganishia</taxon>
    </lineage>
</organism>
<comment type="caution">
    <text evidence="1">The sequence shown here is derived from an EMBL/GenBank/DDBJ whole genome shotgun (WGS) entry which is preliminary data.</text>
</comment>
<reference evidence="1" key="1">
    <citation type="submission" date="2023-04" db="EMBL/GenBank/DDBJ databases">
        <title>Draft Genome sequencing of Naganishia species isolated from polar environments using Oxford Nanopore Technology.</title>
        <authorList>
            <person name="Leo P."/>
            <person name="Venkateswaran K."/>
        </authorList>
    </citation>
    <scope>NUCLEOTIDE SEQUENCE</scope>
    <source>
        <strain evidence="1">MNA-CCFEE 5261</strain>
    </source>
</reference>
<evidence type="ECO:0000313" key="2">
    <source>
        <dbReference type="Proteomes" id="UP001241377"/>
    </source>
</evidence>
<evidence type="ECO:0000313" key="1">
    <source>
        <dbReference type="EMBL" id="KAJ9102259.1"/>
    </source>
</evidence>
<protein>
    <submittedName>
        <fullName evidence="1">Uncharacterized protein</fullName>
    </submittedName>
</protein>
<gene>
    <name evidence="1" type="ORF">QFC19_004806</name>
</gene>
<sequence length="742" mass="81980">MAPFQNNKKRSAPTSGGAAQAKKSKVNDSKPKQNAKDVKGKGKASMAKKPVKNYRNVEEKSSIAPKRKQPLTSNRVPQDNEGEDDGEMDVDESEDESEDVEMADNVEPDVQPRVAGQDGEPNKRLSKGKLPSLPAVSPMLVNLYNLPAAERLALHATQPHRTTKLPSHPLLQEKLLPLWEEARKADITKEERQAAIKQLWQAVKGRVGEVARGHKGGRVLQTIVKYGGKEERDGVASELEGQYKTMMQSKYSKFLMSKLIRHCHTVRPKIIAEITPDVPQLLFHSHACGPLADFFELYASPKEKRLLVRGFYPKEVLLFDGVGVGKEAAVNVVEKASEKGKEATEVKNLEKVLEGMTEGKMRERVLEEMNEKVVHVFNSTQKEALAQEIFHRVVLEYLTCVYKFLSPEDADKKMHDLLDASLESLADIIHTRDGAAVVREFLARGVAKDRKSILRVLKPHLDKICKDGEAQTVLFTAFDVVDDTKMMGKAIISDIGQMAGDLAVDKNGRKVLLYLLVPRSTRHFIPSTVAQLKQSDESAAKTSKKDKDIRRKELKVVISPDLVKLVEEQGEQLLRDTGASILVTEILLSADGDKSKALGAIAEPLSTPYPNPAPVESDPDPATSHILDLGYAVRAYKTLLAGGRFSTSSNTVEEQDADMQKNFAQLFFDRITSSEAGGNPNLVDIALGNATFALLELMSALREDKTRIGTMKKTLCVPDILSSLENSWRKGAKPLHEALSKL</sequence>